<dbReference type="AlphaFoldDB" id="A0A401VZ53"/>
<dbReference type="InterPro" id="IPR001647">
    <property type="entry name" value="HTH_TetR"/>
</dbReference>
<dbReference type="Pfam" id="PF00440">
    <property type="entry name" value="TetR_N"/>
    <property type="match status" value="1"/>
</dbReference>
<dbReference type="InterPro" id="IPR050109">
    <property type="entry name" value="HTH-type_TetR-like_transc_reg"/>
</dbReference>
<dbReference type="Pfam" id="PF02909">
    <property type="entry name" value="TetR_C_1"/>
    <property type="match status" value="1"/>
</dbReference>
<dbReference type="SUPFAM" id="SSF46689">
    <property type="entry name" value="Homeodomain-like"/>
    <property type="match status" value="1"/>
</dbReference>
<accession>A0A401VZ53</accession>
<evidence type="ECO:0000256" key="5">
    <source>
        <dbReference type="PROSITE-ProRule" id="PRU00335"/>
    </source>
</evidence>
<keyword evidence="1" id="KW-0678">Repressor</keyword>
<evidence type="ECO:0000256" key="6">
    <source>
        <dbReference type="SAM" id="MobiDB-lite"/>
    </source>
</evidence>
<dbReference type="GO" id="GO:0046677">
    <property type="term" value="P:response to antibiotic"/>
    <property type="evidence" value="ECO:0007669"/>
    <property type="project" value="InterPro"/>
</dbReference>
<dbReference type="Proteomes" id="UP000286746">
    <property type="component" value="Unassembled WGS sequence"/>
</dbReference>
<sequence length="237" mass="26481">MTDGKHKVSAAWLEDKPPRRQQPLSREQIVRGAVEYLEQHGLEELSMRKLAAHLGTAATSLYWHVVTKDQLFDLVLDEIFGEVRLPEKDGEPLEDLRRVMHEVRRVLSRYPEAARLAASRPTLGPRALRVVEYTLGALLRTGYPEESIAHAYNLIADYTIGGVLVELSRKRLTGPDAPSGESSEDADTMRSFVESLPGEEFPNFVRLSGLLVTANDEESFAFGLDRLLAGISNDLEK</sequence>
<keyword evidence="2" id="KW-0805">Transcription regulation</keyword>
<dbReference type="PROSITE" id="PS50977">
    <property type="entry name" value="HTH_TETR_2"/>
    <property type="match status" value="1"/>
</dbReference>
<dbReference type="RefSeq" id="WP_170251681.1">
    <property type="nucleotide sequence ID" value="NZ_BHZD01000001.1"/>
</dbReference>
<keyword evidence="9" id="KW-1185">Reference proteome</keyword>
<dbReference type="InterPro" id="IPR009057">
    <property type="entry name" value="Homeodomain-like_sf"/>
</dbReference>
<dbReference type="InterPro" id="IPR003012">
    <property type="entry name" value="Tet_transcr_reg_TetR"/>
</dbReference>
<dbReference type="Gene3D" id="1.10.357.10">
    <property type="entry name" value="Tetracycline Repressor, domain 2"/>
    <property type="match status" value="1"/>
</dbReference>
<evidence type="ECO:0000256" key="1">
    <source>
        <dbReference type="ARBA" id="ARBA00022491"/>
    </source>
</evidence>
<keyword evidence="4" id="KW-0804">Transcription</keyword>
<organism evidence="8 9">
    <name type="scientific">Streptomyces paromomycinus</name>
    <name type="common">Streptomyces rimosus subsp. paromomycinus</name>
    <dbReference type="NCBI Taxonomy" id="92743"/>
    <lineage>
        <taxon>Bacteria</taxon>
        <taxon>Bacillati</taxon>
        <taxon>Actinomycetota</taxon>
        <taxon>Actinomycetes</taxon>
        <taxon>Kitasatosporales</taxon>
        <taxon>Streptomycetaceae</taxon>
        <taxon>Streptomyces</taxon>
    </lineage>
</organism>
<dbReference type="PRINTS" id="PR00400">
    <property type="entry name" value="TETREPRESSOR"/>
</dbReference>
<dbReference type="InterPro" id="IPR004111">
    <property type="entry name" value="Repressor_TetR_C"/>
</dbReference>
<protein>
    <submittedName>
        <fullName evidence="8">Transcriptional regulator</fullName>
    </submittedName>
</protein>
<comment type="caution">
    <text evidence="8">The sequence shown here is derived from an EMBL/GenBank/DDBJ whole genome shotgun (WGS) entry which is preliminary data.</text>
</comment>
<dbReference type="InterPro" id="IPR036271">
    <property type="entry name" value="Tet_transcr_reg_TetR-rel_C_sf"/>
</dbReference>
<dbReference type="PANTHER" id="PTHR30055">
    <property type="entry name" value="HTH-TYPE TRANSCRIPTIONAL REGULATOR RUTR"/>
    <property type="match status" value="1"/>
</dbReference>
<evidence type="ECO:0000256" key="2">
    <source>
        <dbReference type="ARBA" id="ARBA00023015"/>
    </source>
</evidence>
<feature type="DNA-binding region" description="H-T-H motif" evidence="5">
    <location>
        <begin position="46"/>
        <end position="65"/>
    </location>
</feature>
<dbReference type="EMBL" id="BHZD01000001">
    <property type="protein sequence ID" value="GCD42360.1"/>
    <property type="molecule type" value="Genomic_DNA"/>
</dbReference>
<evidence type="ECO:0000256" key="3">
    <source>
        <dbReference type="ARBA" id="ARBA00023125"/>
    </source>
</evidence>
<feature type="region of interest" description="Disordered" evidence="6">
    <location>
        <begin position="1"/>
        <end position="24"/>
    </location>
</feature>
<dbReference type="GO" id="GO:0000976">
    <property type="term" value="F:transcription cis-regulatory region binding"/>
    <property type="evidence" value="ECO:0007669"/>
    <property type="project" value="TreeGrafter"/>
</dbReference>
<dbReference type="SUPFAM" id="SSF48498">
    <property type="entry name" value="Tetracyclin repressor-like, C-terminal domain"/>
    <property type="match status" value="1"/>
</dbReference>
<dbReference type="Gene3D" id="1.10.10.60">
    <property type="entry name" value="Homeodomain-like"/>
    <property type="match status" value="1"/>
</dbReference>
<dbReference type="GO" id="GO:0003700">
    <property type="term" value="F:DNA-binding transcription factor activity"/>
    <property type="evidence" value="ECO:0007669"/>
    <property type="project" value="TreeGrafter"/>
</dbReference>
<reference evidence="8 9" key="1">
    <citation type="submission" date="2018-11" db="EMBL/GenBank/DDBJ databases">
        <title>Whole genome sequence of Streptomyces paromomycinus NBRC 15454(T).</title>
        <authorList>
            <person name="Komaki H."/>
            <person name="Tamura T."/>
        </authorList>
    </citation>
    <scope>NUCLEOTIDE SEQUENCE [LARGE SCALE GENOMIC DNA]</scope>
    <source>
        <strain evidence="8 9">NBRC 15454</strain>
    </source>
</reference>
<keyword evidence="3 5" id="KW-0238">DNA-binding</keyword>
<dbReference type="GO" id="GO:0045892">
    <property type="term" value="P:negative regulation of DNA-templated transcription"/>
    <property type="evidence" value="ECO:0007669"/>
    <property type="project" value="InterPro"/>
</dbReference>
<name>A0A401VZ53_STREY</name>
<evidence type="ECO:0000313" key="9">
    <source>
        <dbReference type="Proteomes" id="UP000286746"/>
    </source>
</evidence>
<proteinExistence type="predicted"/>
<evidence type="ECO:0000259" key="7">
    <source>
        <dbReference type="PROSITE" id="PS50977"/>
    </source>
</evidence>
<feature type="domain" description="HTH tetR-type" evidence="7">
    <location>
        <begin position="23"/>
        <end position="83"/>
    </location>
</feature>
<evidence type="ECO:0000313" key="8">
    <source>
        <dbReference type="EMBL" id="GCD42360.1"/>
    </source>
</evidence>
<evidence type="ECO:0000256" key="4">
    <source>
        <dbReference type="ARBA" id="ARBA00023163"/>
    </source>
</evidence>
<gene>
    <name evidence="8" type="ORF">GKJPGBOP_02020</name>
</gene>
<dbReference type="PANTHER" id="PTHR30055:SF151">
    <property type="entry name" value="TRANSCRIPTIONAL REGULATORY PROTEIN"/>
    <property type="match status" value="1"/>
</dbReference>